<dbReference type="RefSeq" id="XP_020121551.1">
    <property type="nucleotide sequence ID" value="XM_020266098.1"/>
</dbReference>
<comment type="caution">
    <text evidence="1">The sequence shown here is derived from an EMBL/GenBank/DDBJ whole genome shotgun (WGS) entry which is preliminary data.</text>
</comment>
<organism evidence="1 2">
    <name type="scientific">Talaromyces atroroseus</name>
    <dbReference type="NCBI Taxonomy" id="1441469"/>
    <lineage>
        <taxon>Eukaryota</taxon>
        <taxon>Fungi</taxon>
        <taxon>Dikarya</taxon>
        <taxon>Ascomycota</taxon>
        <taxon>Pezizomycotina</taxon>
        <taxon>Eurotiomycetes</taxon>
        <taxon>Eurotiomycetidae</taxon>
        <taxon>Eurotiales</taxon>
        <taxon>Trichocomaceae</taxon>
        <taxon>Talaromyces</taxon>
        <taxon>Talaromyces sect. Trachyspermi</taxon>
    </lineage>
</organism>
<dbReference type="STRING" id="1441469.A0A225AKM5"/>
<dbReference type="InterPro" id="IPR012469">
    <property type="entry name" value="DUF1688"/>
</dbReference>
<dbReference type="EMBL" id="LFMY01000004">
    <property type="protein sequence ID" value="OKL61430.1"/>
    <property type="molecule type" value="Genomic_DNA"/>
</dbReference>
<dbReference type="OrthoDB" id="2153176at2759"/>
<gene>
    <name evidence="1" type="ORF">UA08_03141</name>
</gene>
<evidence type="ECO:0008006" key="3">
    <source>
        <dbReference type="Google" id="ProtNLM"/>
    </source>
</evidence>
<dbReference type="Proteomes" id="UP000214365">
    <property type="component" value="Unassembled WGS sequence"/>
</dbReference>
<name>A0A225AKM5_TALAT</name>
<sequence length="447" mass="50144">MDSQTEYLLSLRAIRERAKIVADATHAGELSHFDFHEDLLGDVADFVTSVIKFPDMVSSFQRDYGPDKFDTIPPHGRWQHFDLGNVPRITALIRDWKVDAAKCDNYEVTRRLVDLFFVSVLLDAGAGDHWRYIEPSTEREYERSEGIAVASLYMFQSLAFAYTEHESDKVPLVNGKLLIERKGLEQLRTDVLEQGFQVSDSNSMLGIASRGDLLRSLGRSLLAHPDIFGNEGRPGNLVDYMIKTAGGSSELDIITLWDTLQTLLIPIWPKDRITIAGKAIGDAWPLQVLQRKACSSHNLTDSIQPFHKLTQWLTYSLMVPFQRILGLQWVNAESLTALAEYRNGGLFVDLGVLQLKKEALNRGLKESGGLLPMFEAGDDVIVEWRAVTLALIDELYKMVLSRMDGVHLTMAQLLEAGSWKSGREVAAKHRPETKSSPILIKSDGTVF</sequence>
<dbReference type="AlphaFoldDB" id="A0A225AKM5"/>
<dbReference type="GeneID" id="31002896"/>
<dbReference type="PANTHER" id="PTHR31687:SF3">
    <property type="entry name" value="PROTEIN URG3"/>
    <property type="match status" value="1"/>
</dbReference>
<proteinExistence type="predicted"/>
<evidence type="ECO:0000313" key="2">
    <source>
        <dbReference type="Proteomes" id="UP000214365"/>
    </source>
</evidence>
<dbReference type="Pfam" id="PF07958">
    <property type="entry name" value="DUF1688"/>
    <property type="match status" value="1"/>
</dbReference>
<protein>
    <recommendedName>
        <fullName evidence="3">Uracil catabolism protein 4</fullName>
    </recommendedName>
</protein>
<dbReference type="PANTHER" id="PTHR31687">
    <property type="match status" value="1"/>
</dbReference>
<evidence type="ECO:0000313" key="1">
    <source>
        <dbReference type="EMBL" id="OKL61430.1"/>
    </source>
</evidence>
<reference evidence="1 2" key="1">
    <citation type="submission" date="2015-06" db="EMBL/GenBank/DDBJ databases">
        <title>Talaromyces atroroseus IBT 11181 draft genome.</title>
        <authorList>
            <person name="Rasmussen K.B."/>
            <person name="Rasmussen S."/>
            <person name="Petersen B."/>
            <person name="Sicheritz-Ponten T."/>
            <person name="Mortensen U.H."/>
            <person name="Thrane U."/>
        </authorList>
    </citation>
    <scope>NUCLEOTIDE SEQUENCE [LARGE SCALE GENOMIC DNA]</scope>
    <source>
        <strain evidence="1 2">IBT 11181</strain>
    </source>
</reference>
<keyword evidence="2" id="KW-1185">Reference proteome</keyword>
<accession>A0A225AKM5</accession>